<dbReference type="Proteomes" id="UP000005933">
    <property type="component" value="Unassembled WGS sequence"/>
</dbReference>
<protein>
    <submittedName>
        <fullName evidence="1">Uncharacterized protein</fullName>
    </submittedName>
</protein>
<evidence type="ECO:0000313" key="2">
    <source>
        <dbReference type="Proteomes" id="UP000005933"/>
    </source>
</evidence>
<comment type="caution">
    <text evidence="1">The sequence shown here is derived from an EMBL/GenBank/DDBJ whole genome shotgun (WGS) entry which is preliminary data.</text>
</comment>
<organism evidence="1 2">
    <name type="scientific">Ralstonia solanacearum (strain UW551)</name>
    <dbReference type="NCBI Taxonomy" id="342110"/>
    <lineage>
        <taxon>Bacteria</taxon>
        <taxon>Pseudomonadati</taxon>
        <taxon>Pseudomonadota</taxon>
        <taxon>Betaproteobacteria</taxon>
        <taxon>Burkholderiales</taxon>
        <taxon>Burkholderiaceae</taxon>
        <taxon>Ralstonia</taxon>
        <taxon>Ralstonia solanacearum species complex</taxon>
    </lineage>
</organism>
<sequence>MCQSPSSAVPSNFWKKQAWRPVWQAMPPICVTRSRTTSSSQSRRTSCTFWMWPDSSPLCHRRLRERDQNTASPVSTVFCSASRFMKANIRTSLLPCSCTMTGTSP</sequence>
<dbReference type="EMBL" id="AAKL01000021">
    <property type="protein sequence ID" value="EAP72995.1"/>
    <property type="molecule type" value="Genomic_DNA"/>
</dbReference>
<proteinExistence type="predicted"/>
<reference evidence="1 2" key="1">
    <citation type="journal article" date="2006" name="Mol. Plant Microbe Interact.">
        <title>Identification of open reading frames unique to a select agent: Ralstonia solanacearum race 3 biovar 2.</title>
        <authorList>
            <person name="Gabriel D.W."/>
            <person name="Allen C."/>
            <person name="Schell M."/>
            <person name="Denny T.P."/>
            <person name="Greenberg J.T."/>
            <person name="Duan Y.P."/>
            <person name="Flores-Cruz Z."/>
            <person name="Huang Q."/>
            <person name="Clifford J.M."/>
            <person name="Presting G."/>
            <person name="Gonzalez E.T."/>
            <person name="Reddy J."/>
            <person name="Elphinstone J."/>
            <person name="Swanson J."/>
            <person name="Yao J."/>
            <person name="Mulholland V."/>
            <person name="Liu L."/>
            <person name="Farmerie W."/>
            <person name="Patnaikuni M."/>
            <person name="Balogh B."/>
            <person name="Norman D."/>
            <person name="Alvarez A."/>
            <person name="Castillo J.A."/>
            <person name="Jones J."/>
            <person name="Saddler G."/>
            <person name="Walunas T."/>
            <person name="Zhukov A."/>
            <person name="Mikhailova N."/>
        </authorList>
    </citation>
    <scope>NUCLEOTIDE SEQUENCE [LARGE SCALE GENOMIC DNA]</scope>
    <source>
        <strain evidence="1 2">UW551</strain>
    </source>
</reference>
<evidence type="ECO:0000313" key="1">
    <source>
        <dbReference type="EMBL" id="EAP72995.1"/>
    </source>
</evidence>
<name>A0AB33VG20_RALSU</name>
<gene>
    <name evidence="1" type="ORF">RRSL_02779</name>
</gene>
<accession>A0AB33VG20</accession>
<dbReference type="AlphaFoldDB" id="A0AB33VG20"/>